<dbReference type="Pfam" id="PF01869">
    <property type="entry name" value="BcrAD_BadFG"/>
    <property type="match status" value="1"/>
</dbReference>
<dbReference type="SUPFAM" id="SSF53067">
    <property type="entry name" value="Actin-like ATPase domain"/>
    <property type="match status" value="2"/>
</dbReference>
<accession>A0ABQ6M0P3</accession>
<sequence>MSQCIIGIDGGGTKTDARLVNLETGECRSLHGGPAHVNNDCSGAIAVVQGLVDGLLHSSGFERAQTTLVCGLAGISNKPEAARFRQAFEGQFRQFLLTSDAVTSTWGAGGGEPIVMVALGTGSVAMRLNPDGSSAQYGGWGFFIADEGGGAVMGRDAIRAALWEFDRCEGDTTKLGTMARALVAQIGSDRSDILQWLRNATPTKFASFAPLVVEHSAHSGSAKKIMDQAAQAVERKIAIARGNSDLPVALLGGLSPFLVPYLSDETQAILCSPKGSALDGCCLLARRLTTGKMATV</sequence>
<feature type="domain" description="ATPase BadF/BadG/BcrA/BcrD type" evidence="1">
    <location>
        <begin position="6"/>
        <end position="238"/>
    </location>
</feature>
<reference evidence="2 3" key="1">
    <citation type="submission" date="2023-04" db="EMBL/GenBank/DDBJ databases">
        <title>Marinobulbifer ophiurae gen. nov., sp. Nov., isolate from tissue of brittle star Ophioplocus japonicus.</title>
        <authorList>
            <person name="Kawano K."/>
            <person name="Sawayama S."/>
            <person name="Nakagawa S."/>
        </authorList>
    </citation>
    <scope>NUCLEOTIDE SEQUENCE [LARGE SCALE GENOMIC DNA]</scope>
    <source>
        <strain evidence="2 3">NKW57</strain>
    </source>
</reference>
<dbReference type="RefSeq" id="WP_285764527.1">
    <property type="nucleotide sequence ID" value="NZ_BSYJ01000004.1"/>
</dbReference>
<organism evidence="2 3">
    <name type="scientific">Biformimicrobium ophioploci</name>
    <dbReference type="NCBI Taxonomy" id="3036711"/>
    <lineage>
        <taxon>Bacteria</taxon>
        <taxon>Pseudomonadati</taxon>
        <taxon>Pseudomonadota</taxon>
        <taxon>Gammaproteobacteria</taxon>
        <taxon>Cellvibrionales</taxon>
        <taxon>Microbulbiferaceae</taxon>
        <taxon>Biformimicrobium</taxon>
    </lineage>
</organism>
<evidence type="ECO:0000313" key="3">
    <source>
        <dbReference type="Proteomes" id="UP001224392"/>
    </source>
</evidence>
<gene>
    <name evidence="2" type="ORF">MNKW57_22350</name>
</gene>
<protein>
    <submittedName>
        <fullName evidence="2">BadF/BadG/BcrA/BcrD ATPase family protein</fullName>
    </submittedName>
</protein>
<keyword evidence="3" id="KW-1185">Reference proteome</keyword>
<dbReference type="CDD" id="cd24082">
    <property type="entry name" value="ASKHA_NBD_GspK-like"/>
    <property type="match status" value="1"/>
</dbReference>
<dbReference type="PANTHER" id="PTHR43190">
    <property type="entry name" value="N-ACETYL-D-GLUCOSAMINE KINASE"/>
    <property type="match status" value="1"/>
</dbReference>
<dbReference type="Proteomes" id="UP001224392">
    <property type="component" value="Unassembled WGS sequence"/>
</dbReference>
<name>A0ABQ6M0P3_9GAMM</name>
<evidence type="ECO:0000259" key="1">
    <source>
        <dbReference type="Pfam" id="PF01869"/>
    </source>
</evidence>
<dbReference type="Gene3D" id="3.30.420.40">
    <property type="match status" value="2"/>
</dbReference>
<dbReference type="InterPro" id="IPR043129">
    <property type="entry name" value="ATPase_NBD"/>
</dbReference>
<dbReference type="InterPro" id="IPR052519">
    <property type="entry name" value="Euk-type_GlcNAc_Kinase"/>
</dbReference>
<comment type="caution">
    <text evidence="2">The sequence shown here is derived from an EMBL/GenBank/DDBJ whole genome shotgun (WGS) entry which is preliminary data.</text>
</comment>
<dbReference type="InterPro" id="IPR002731">
    <property type="entry name" value="ATPase_BadF"/>
</dbReference>
<proteinExistence type="predicted"/>
<dbReference type="EMBL" id="BSYJ01000004">
    <property type="protein sequence ID" value="GMG87914.1"/>
    <property type="molecule type" value="Genomic_DNA"/>
</dbReference>
<dbReference type="PANTHER" id="PTHR43190:SF3">
    <property type="entry name" value="N-ACETYL-D-GLUCOSAMINE KINASE"/>
    <property type="match status" value="1"/>
</dbReference>
<evidence type="ECO:0000313" key="2">
    <source>
        <dbReference type="EMBL" id="GMG87914.1"/>
    </source>
</evidence>